<reference evidence="1 2" key="1">
    <citation type="submission" date="2018-01" db="EMBL/GenBank/DDBJ databases">
        <title>Whole genome analyses suggest that Burkholderia sensu lato contains two further novel genera in the rhizoxinica-symbiotica group Mycetohabitans gen. nov., and Trinickia gen. nov.: implications for the evolution of diazotrophy and nodulation in the Burkholderiaceae.</title>
        <authorList>
            <person name="Estrada-de los Santos P."/>
            <person name="Palmer M."/>
            <person name="Chavez-Ramirez B."/>
            <person name="Beukes C."/>
            <person name="Steenkamp E.T."/>
            <person name="Hirsch A.M."/>
            <person name="Manyaka P."/>
            <person name="Maluk M."/>
            <person name="Lafos M."/>
            <person name="Crook M."/>
            <person name="Gross E."/>
            <person name="Simon M.F."/>
            <person name="Bueno dos Reis Junior F."/>
            <person name="Poole P.S."/>
            <person name="Venter S.N."/>
            <person name="James E.K."/>
        </authorList>
    </citation>
    <scope>NUCLEOTIDE SEQUENCE [LARGE SCALE GENOMIC DNA]</scope>
    <source>
        <strain evidence="1 2">GIMN1.004</strain>
    </source>
</reference>
<protein>
    <recommendedName>
        <fullName evidence="3">Pilus assembly protein PilM</fullName>
    </recommendedName>
</protein>
<comment type="caution">
    <text evidence="1">The sequence shown here is derived from an EMBL/GenBank/DDBJ whole genome shotgun (WGS) entry which is preliminary data.</text>
</comment>
<gene>
    <name evidence="1" type="ORF">C0Z18_09435</name>
</gene>
<evidence type="ECO:0000313" key="1">
    <source>
        <dbReference type="EMBL" id="PMS20757.1"/>
    </source>
</evidence>
<sequence>MRRFAAGIDIAPLEVRVVIASRARRGRRPVGVEWIGVAPLASGNVSGAHLVERAAVTEALSSLCARWPRRRAMRGMPCAMGIPAGATADCAVATNPHLQARIEVAAAAGIALATVDSEPSAALRALVHTAQCTLRPGARFIALWAGYDGVYGWRVADGQVLASVRFPAREHADLESALRTLAGNEGLERALVGGELHLLERVGLALADIGECVGCSVAAFECVSFAAGGGMLARHADWRRAAGFAVAFGLALSGVAE</sequence>
<name>A0A2N7VUD7_9BURK</name>
<dbReference type="Proteomes" id="UP000235616">
    <property type="component" value="Unassembled WGS sequence"/>
</dbReference>
<evidence type="ECO:0000313" key="2">
    <source>
        <dbReference type="Proteomes" id="UP000235616"/>
    </source>
</evidence>
<dbReference type="EMBL" id="PNYA01000007">
    <property type="protein sequence ID" value="PMS20757.1"/>
    <property type="molecule type" value="Genomic_DNA"/>
</dbReference>
<accession>A0A2N7VUD7</accession>
<proteinExistence type="predicted"/>
<evidence type="ECO:0008006" key="3">
    <source>
        <dbReference type="Google" id="ProtNLM"/>
    </source>
</evidence>
<dbReference type="AlphaFoldDB" id="A0A2N7VUD7"/>
<organism evidence="1 2">
    <name type="scientific">Trinickia dabaoshanensis</name>
    <dbReference type="NCBI Taxonomy" id="564714"/>
    <lineage>
        <taxon>Bacteria</taxon>
        <taxon>Pseudomonadati</taxon>
        <taxon>Pseudomonadota</taxon>
        <taxon>Betaproteobacteria</taxon>
        <taxon>Burkholderiales</taxon>
        <taxon>Burkholderiaceae</taxon>
        <taxon>Trinickia</taxon>
    </lineage>
</organism>
<keyword evidence="2" id="KW-1185">Reference proteome</keyword>